<sequence length="63" mass="6558">MTTRIARIVCMGKLGGYAALLGGALLEIDGHMLWPSLDAVMADVQRLGIETAGAVIDTRSVTG</sequence>
<organism evidence="1 2">
    <name type="scientific">Azospirillum cavernae</name>
    <dbReference type="NCBI Taxonomy" id="2320860"/>
    <lineage>
        <taxon>Bacteria</taxon>
        <taxon>Pseudomonadati</taxon>
        <taxon>Pseudomonadota</taxon>
        <taxon>Alphaproteobacteria</taxon>
        <taxon>Rhodospirillales</taxon>
        <taxon>Azospirillaceae</taxon>
        <taxon>Azospirillum</taxon>
    </lineage>
</organism>
<accession>A0A418W101</accession>
<proteinExistence type="predicted"/>
<dbReference type="Proteomes" id="UP000283458">
    <property type="component" value="Unassembled WGS sequence"/>
</dbReference>
<name>A0A418W101_9PROT</name>
<dbReference type="AlphaFoldDB" id="A0A418W101"/>
<keyword evidence="2" id="KW-1185">Reference proteome</keyword>
<reference evidence="1 2" key="1">
    <citation type="submission" date="2018-09" db="EMBL/GenBank/DDBJ databases">
        <authorList>
            <person name="Zhu H."/>
        </authorList>
    </citation>
    <scope>NUCLEOTIDE SEQUENCE [LARGE SCALE GENOMIC DNA]</scope>
    <source>
        <strain evidence="1 2">K2W22B-5</strain>
    </source>
</reference>
<evidence type="ECO:0000313" key="1">
    <source>
        <dbReference type="EMBL" id="RJF83644.1"/>
    </source>
</evidence>
<evidence type="ECO:0000313" key="2">
    <source>
        <dbReference type="Proteomes" id="UP000283458"/>
    </source>
</evidence>
<dbReference type="RefSeq" id="WP_119829283.1">
    <property type="nucleotide sequence ID" value="NZ_QYUL01000001.1"/>
</dbReference>
<dbReference type="OrthoDB" id="7308035at2"/>
<dbReference type="EMBL" id="QYUL01000001">
    <property type="protein sequence ID" value="RJF83644.1"/>
    <property type="molecule type" value="Genomic_DNA"/>
</dbReference>
<comment type="caution">
    <text evidence="1">The sequence shown here is derived from an EMBL/GenBank/DDBJ whole genome shotgun (WGS) entry which is preliminary data.</text>
</comment>
<protein>
    <submittedName>
        <fullName evidence="1">Uncharacterized protein</fullName>
    </submittedName>
</protein>
<gene>
    <name evidence="1" type="ORF">D3877_03065</name>
</gene>